<evidence type="ECO:0000256" key="2">
    <source>
        <dbReference type="SAM" id="MobiDB-lite"/>
    </source>
</evidence>
<protein>
    <submittedName>
        <fullName evidence="4">Zinc finger CCCH domain-containing protein 37</fullName>
    </submittedName>
</protein>
<keyword evidence="1" id="KW-0863">Zinc-finger</keyword>
<proteinExistence type="predicted"/>
<dbReference type="EMBL" id="QSBY01000010">
    <property type="protein sequence ID" value="RHW69077.1"/>
    <property type="molecule type" value="Genomic_DNA"/>
</dbReference>
<dbReference type="GO" id="GO:0008270">
    <property type="term" value="F:zinc ion binding"/>
    <property type="evidence" value="ECO:0007669"/>
    <property type="project" value="UniProtKB-KW"/>
</dbReference>
<sequence length="286" mass="31573">MPSKKSMAKNRKTTVEVFDIEFRYMYEIPSHSVVHMPHVHPSNPYTMICTHYKPHDPNSCLAGSDCRFLHANVDYSTLKAHPIHVNYIWRHESECTYERCQSGDVLEVLLPNNKKPIERIASGLVLVTQAVIPQPSAEGRPLSHCAHYYFNGVCHRGASCNFVHAVAVDPEVDLSSNRILCRSHRRHHASGNKSGEKLSAGSPLDSSPGSFPDGTPLGFAMVVHKRVPSVGSSDVTSPTSGRDNGHLGLSGSGHQHDDCTTSDMNTISDGSAPRRPRFYRHNPYGL</sequence>
<feature type="zinc finger region" description="C3H1-type" evidence="1">
    <location>
        <begin position="43"/>
        <end position="73"/>
    </location>
</feature>
<dbReference type="InterPro" id="IPR000571">
    <property type="entry name" value="Znf_CCCH"/>
</dbReference>
<feature type="domain" description="C3H1-type" evidence="3">
    <location>
        <begin position="43"/>
        <end position="73"/>
    </location>
</feature>
<comment type="caution">
    <text evidence="4">The sequence shown here is derived from an EMBL/GenBank/DDBJ whole genome shotgun (WGS) entry which is preliminary data.</text>
</comment>
<dbReference type="PANTHER" id="PTHR37562">
    <property type="entry name" value="C3H1-TYPE DOMAIN-CONTAINING PROTEIN-RELATED"/>
    <property type="match status" value="1"/>
</dbReference>
<organism evidence="4">
    <name type="scientific">Trypanosoma brucei equiperdum</name>
    <dbReference type="NCBI Taxonomy" id="630700"/>
    <lineage>
        <taxon>Eukaryota</taxon>
        <taxon>Discoba</taxon>
        <taxon>Euglenozoa</taxon>
        <taxon>Kinetoplastea</taxon>
        <taxon>Metakinetoplastina</taxon>
        <taxon>Trypanosomatida</taxon>
        <taxon>Trypanosomatidae</taxon>
        <taxon>Trypanosoma</taxon>
    </lineage>
</organism>
<evidence type="ECO:0000259" key="3">
    <source>
        <dbReference type="PROSITE" id="PS50103"/>
    </source>
</evidence>
<evidence type="ECO:0000313" key="4">
    <source>
        <dbReference type="EMBL" id="RHW69077.1"/>
    </source>
</evidence>
<dbReference type="PROSITE" id="PS50103">
    <property type="entry name" value="ZF_C3H1"/>
    <property type="match status" value="2"/>
</dbReference>
<feature type="zinc finger region" description="C3H1-type" evidence="1">
    <location>
        <begin position="139"/>
        <end position="167"/>
    </location>
</feature>
<keyword evidence="1" id="KW-0479">Metal-binding</keyword>
<reference evidence="4" key="1">
    <citation type="submission" date="2018-09" db="EMBL/GenBank/DDBJ databases">
        <title>whole genome sequence of T. equiperdum IVM-t1 strain.</title>
        <authorList>
            <person name="Suganuma K."/>
        </authorList>
    </citation>
    <scope>NUCLEOTIDE SEQUENCE [LARGE SCALE GENOMIC DNA]</scope>
    <source>
        <strain evidence="4">IVM-t1</strain>
    </source>
</reference>
<dbReference type="PANTHER" id="PTHR37562:SF5">
    <property type="entry name" value="C3H1-TYPE DOMAIN-CONTAINING PROTEIN"/>
    <property type="match status" value="1"/>
</dbReference>
<feature type="domain" description="C3H1-type" evidence="3">
    <location>
        <begin position="139"/>
        <end position="167"/>
    </location>
</feature>
<name>A0A3L6L1J8_9TRYP</name>
<keyword evidence="1" id="KW-0862">Zinc</keyword>
<accession>A0A3L6L1J8</accession>
<evidence type="ECO:0000256" key="1">
    <source>
        <dbReference type="PROSITE-ProRule" id="PRU00723"/>
    </source>
</evidence>
<feature type="compositionally biased region" description="Polar residues" evidence="2">
    <location>
        <begin position="230"/>
        <end position="242"/>
    </location>
</feature>
<feature type="region of interest" description="Disordered" evidence="2">
    <location>
        <begin position="229"/>
        <end position="286"/>
    </location>
</feature>
<dbReference type="Proteomes" id="UP000266743">
    <property type="component" value="Chromosome 10"/>
</dbReference>
<feature type="region of interest" description="Disordered" evidence="2">
    <location>
        <begin position="185"/>
        <end position="217"/>
    </location>
</feature>
<dbReference type="AlphaFoldDB" id="A0A3L6L1J8"/>
<gene>
    <name evidence="4" type="primary">ZC3H37</name>
    <name evidence="4" type="ORF">DPX39_100134100</name>
</gene>